<reference evidence="3" key="2">
    <citation type="submission" date="2023-06" db="EMBL/GenBank/DDBJ databases">
        <title>Long-read-based genome assembly of the green algal bacterivore Cymbomonas tetramitiformis.</title>
        <authorList>
            <person name="Gyaltshen Y."/>
            <person name="Rozenberg A."/>
            <person name="Paasch A."/>
            <person name="Burns J.A."/>
            <person name="Warring S."/>
            <person name="Larson R."/>
            <person name="Maurer-Alcala X."/>
            <person name="Dacks J."/>
            <person name="Kim E."/>
        </authorList>
    </citation>
    <scope>NUCLEOTIDE SEQUENCE</scope>
    <source>
        <strain evidence="3">PLY_AMNH</strain>
    </source>
</reference>
<reference evidence="3 4" key="1">
    <citation type="journal article" date="2015" name="Genome Biol. Evol.">
        <title>Comparative Genomics of a Bacterivorous Green Alga Reveals Evolutionary Causalities and Consequences of Phago-Mixotrophic Mode of Nutrition.</title>
        <authorList>
            <person name="Burns J.A."/>
            <person name="Paasch A."/>
            <person name="Narechania A."/>
            <person name="Kim E."/>
        </authorList>
    </citation>
    <scope>NUCLEOTIDE SEQUENCE [LARGE SCALE GENOMIC DNA]</scope>
    <source>
        <strain evidence="3">PLY_AMNH</strain>
    </source>
</reference>
<evidence type="ECO:0000256" key="1">
    <source>
        <dbReference type="SAM" id="MobiDB-lite"/>
    </source>
</evidence>
<keyword evidence="4" id="KW-1185">Reference proteome</keyword>
<gene>
    <name evidence="3" type="ORF">CYMTET_46298</name>
    <name evidence="2" type="ORF">CYMTET_54306</name>
</gene>
<organism evidence="3 4">
    <name type="scientific">Cymbomonas tetramitiformis</name>
    <dbReference type="NCBI Taxonomy" id="36881"/>
    <lineage>
        <taxon>Eukaryota</taxon>
        <taxon>Viridiplantae</taxon>
        <taxon>Chlorophyta</taxon>
        <taxon>Pyramimonadophyceae</taxon>
        <taxon>Pyramimonadales</taxon>
        <taxon>Pyramimonadaceae</taxon>
        <taxon>Cymbomonas</taxon>
    </lineage>
</organism>
<feature type="compositionally biased region" description="Basic and acidic residues" evidence="1">
    <location>
        <begin position="76"/>
        <end position="92"/>
    </location>
</feature>
<protein>
    <submittedName>
        <fullName evidence="3">Uncharacterized protein</fullName>
    </submittedName>
</protein>
<dbReference type="EMBL" id="LGRX02035280">
    <property type="protein sequence ID" value="KAK3235498.1"/>
    <property type="molecule type" value="Genomic_DNA"/>
</dbReference>
<evidence type="ECO:0000313" key="3">
    <source>
        <dbReference type="EMBL" id="KAK3244077.1"/>
    </source>
</evidence>
<sequence length="540" mass="61519">MRKFSREEQRMLDARCKALVEAGALQPRSVAQTELTGRIRLHAEDLRGEWSTPEELVATTPGESAEQKGRTVAQTDPDHPDLTRDQEARASDSEYLSASAQPWLGMAVNPWCDETGSGSWTQQRLFVDRTGYARLCKLYGKPEEMELEPGYVRVTFARCGEEKDVVETELLWPDFTLVDQKINKETKVASDTWVTRARWKKDSDPVVPPDCQVHRDAGRHTMAAVQESLNVQQVYPTGVVTGTLMWDKRGHQFCVLSEKTRAHWELIMERLVRHTEGDSERMSPMGSVSGEFQLPFYYEKDQRWCHQPLKHVQKVDIVDLRARLRMKYDEVGVGWQTGGSIVGWAIWPCLTSIQWQRQTEPLRLRHQMWLNEPFDPETMQPHTFQGTYEAESDTNSVDATIVSKWLDGAHVAELSRKDGQTVFLDSYKQMHRYAYSAAQGQRNAYLPLGGQSAGCSGGLLGTIRQHFEDMLGGEDLTDLARRHMDAGLQQGTLHVLMTRATPRAKPVYYVFEAQEFYHKHASVLWHRVQAGVPGRSDTQV</sequence>
<accession>A0AAE0BYH8</accession>
<comment type="caution">
    <text evidence="3">The sequence shown here is derived from an EMBL/GenBank/DDBJ whole genome shotgun (WGS) entry which is preliminary data.</text>
</comment>
<evidence type="ECO:0000313" key="2">
    <source>
        <dbReference type="EMBL" id="KAK3235498.1"/>
    </source>
</evidence>
<feature type="region of interest" description="Disordered" evidence="1">
    <location>
        <begin position="50"/>
        <end position="95"/>
    </location>
</feature>
<name>A0AAE0BYH8_9CHLO</name>
<evidence type="ECO:0000313" key="4">
    <source>
        <dbReference type="Proteomes" id="UP001190700"/>
    </source>
</evidence>
<proteinExistence type="predicted"/>
<dbReference type="AlphaFoldDB" id="A0AAE0BYH8"/>
<dbReference type="Proteomes" id="UP001190700">
    <property type="component" value="Unassembled WGS sequence"/>
</dbReference>
<dbReference type="EMBL" id="LGRX02032310">
    <property type="protein sequence ID" value="KAK3244077.1"/>
    <property type="molecule type" value="Genomic_DNA"/>
</dbReference>